<feature type="transmembrane region" description="Helical" evidence="1">
    <location>
        <begin position="168"/>
        <end position="192"/>
    </location>
</feature>
<feature type="transmembrane region" description="Helical" evidence="1">
    <location>
        <begin position="37"/>
        <end position="56"/>
    </location>
</feature>
<dbReference type="PANTHER" id="PTHR32024:SF2">
    <property type="entry name" value="TRK SYSTEM POTASSIUM UPTAKE PROTEIN TRKG-RELATED"/>
    <property type="match status" value="1"/>
</dbReference>
<evidence type="ECO:0000256" key="1">
    <source>
        <dbReference type="SAM" id="Phobius"/>
    </source>
</evidence>
<feature type="transmembrane region" description="Helical" evidence="1">
    <location>
        <begin position="7"/>
        <end position="25"/>
    </location>
</feature>
<feature type="transmembrane region" description="Helical" evidence="1">
    <location>
        <begin position="227"/>
        <end position="247"/>
    </location>
</feature>
<dbReference type="AlphaFoldDB" id="A0A382L4P7"/>
<reference evidence="2" key="1">
    <citation type="submission" date="2018-05" db="EMBL/GenBank/DDBJ databases">
        <authorList>
            <person name="Lanie J.A."/>
            <person name="Ng W.-L."/>
            <person name="Kazmierczak K.M."/>
            <person name="Andrzejewski T.M."/>
            <person name="Davidsen T.M."/>
            <person name="Wayne K.J."/>
            <person name="Tettelin H."/>
            <person name="Glass J.I."/>
            <person name="Rusch D."/>
            <person name="Podicherti R."/>
            <person name="Tsui H.-C.T."/>
            <person name="Winkler M.E."/>
        </authorList>
    </citation>
    <scope>NUCLEOTIDE SEQUENCE</scope>
</reference>
<name>A0A382L4P7_9ZZZZ</name>
<feature type="non-terminal residue" evidence="2">
    <location>
        <position position="266"/>
    </location>
</feature>
<feature type="transmembrane region" description="Helical" evidence="1">
    <location>
        <begin position="65"/>
        <end position="87"/>
    </location>
</feature>
<keyword evidence="1" id="KW-1133">Transmembrane helix</keyword>
<gene>
    <name evidence="2" type="ORF">METZ01_LOCUS282811</name>
</gene>
<protein>
    <submittedName>
        <fullName evidence="2">Uncharacterized protein</fullName>
    </submittedName>
</protein>
<evidence type="ECO:0000313" key="2">
    <source>
        <dbReference type="EMBL" id="SVC29957.1"/>
    </source>
</evidence>
<dbReference type="EMBL" id="UINC01083849">
    <property type="protein sequence ID" value="SVC29957.1"/>
    <property type="molecule type" value="Genomic_DNA"/>
</dbReference>
<dbReference type="PANTHER" id="PTHR32024">
    <property type="entry name" value="TRK SYSTEM POTASSIUM UPTAKE PROTEIN TRKG-RELATED"/>
    <property type="match status" value="1"/>
</dbReference>
<feature type="transmembrane region" description="Helical" evidence="1">
    <location>
        <begin position="127"/>
        <end position="147"/>
    </location>
</feature>
<sequence length="266" mass="28457">MVAVCRGIVGGASVVGFLSIASGLIDLTGSGEDTSKLLIFGTLITLFCAFLSGYIADVKLSKSEGLLGVTCGFVACIFTSSFVYLLIGEMNSFNDSLFESGAAFTTTSLSILDVNTFGNGMLFFRSFSQLLGSFTAILTAVIFLPISDQQHGSTFSELKLDQMFLQKRIATIQTIALIHLVSIAVVTLLLSVGKMSFFDSLLMSLSAVSTGGFTANSDFLTDPSVQWILIVGMIVAGTSFLIIWRLVTGRFTFALRSSELHTYLSL</sequence>
<keyword evidence="1" id="KW-0472">Membrane</keyword>
<organism evidence="2">
    <name type="scientific">marine metagenome</name>
    <dbReference type="NCBI Taxonomy" id="408172"/>
    <lineage>
        <taxon>unclassified sequences</taxon>
        <taxon>metagenomes</taxon>
        <taxon>ecological metagenomes</taxon>
    </lineage>
</organism>
<proteinExistence type="predicted"/>
<accession>A0A382L4P7</accession>
<keyword evidence="1" id="KW-0812">Transmembrane</keyword>